<feature type="transmembrane region" description="Helical" evidence="5">
    <location>
        <begin position="65"/>
        <end position="86"/>
    </location>
</feature>
<evidence type="ECO:0000256" key="3">
    <source>
        <dbReference type="ARBA" id="ARBA00022989"/>
    </source>
</evidence>
<dbReference type="OrthoDB" id="9816156at2"/>
<dbReference type="Pfam" id="PF04191">
    <property type="entry name" value="PEMT"/>
    <property type="match status" value="1"/>
</dbReference>
<evidence type="ECO:0000256" key="2">
    <source>
        <dbReference type="ARBA" id="ARBA00022692"/>
    </source>
</evidence>
<gene>
    <name evidence="6" type="ORF">DS843_19460</name>
</gene>
<feature type="transmembrane region" description="Helical" evidence="5">
    <location>
        <begin position="38"/>
        <end position="59"/>
    </location>
</feature>
<sequence>MHPISWNLLLSVTLSTVCFAAFTWGVKRHFLVHQRVPSGTVVMGALGLLGMGVFLVSVVMQPHGAAMPVALYAASLTLFLWAVVATRRQRLTLAFSEDSPQHLAAGGPYRFVRHPFYVSYMLFWLANAVATAAWAPWIVLAAMSGIYVLAAVREEGKFMRSTVGDLYEEYRRQTGMFFPKIGPGLLKGAPGVAPRA</sequence>
<dbReference type="RefSeq" id="WP_149470509.1">
    <property type="nucleotide sequence ID" value="NZ_QOKW01000016.1"/>
</dbReference>
<evidence type="ECO:0000313" key="7">
    <source>
        <dbReference type="Proteomes" id="UP000480854"/>
    </source>
</evidence>
<dbReference type="InterPro" id="IPR007318">
    <property type="entry name" value="Phopholipid_MeTrfase"/>
</dbReference>
<organism evidence="6 7">
    <name type="scientific">Roseomonas genomospecies 6</name>
    <dbReference type="NCBI Taxonomy" id="214106"/>
    <lineage>
        <taxon>Bacteria</taxon>
        <taxon>Pseudomonadati</taxon>
        <taxon>Pseudomonadota</taxon>
        <taxon>Alphaproteobacteria</taxon>
        <taxon>Acetobacterales</taxon>
        <taxon>Roseomonadaceae</taxon>
        <taxon>Roseomonas</taxon>
    </lineage>
</organism>
<protein>
    <submittedName>
        <fullName evidence="6">Isoprenylcysteine carboxylmethyltransferase family protein</fullName>
    </submittedName>
</protein>
<dbReference type="PANTHER" id="PTHR12714:SF9">
    <property type="entry name" value="PROTEIN-S-ISOPRENYLCYSTEINE O-METHYLTRANSFERASE"/>
    <property type="match status" value="1"/>
</dbReference>
<evidence type="ECO:0000313" key="6">
    <source>
        <dbReference type="EMBL" id="KAA0678605.1"/>
    </source>
</evidence>
<keyword evidence="3 5" id="KW-1133">Transmembrane helix</keyword>
<proteinExistence type="predicted"/>
<dbReference type="Proteomes" id="UP000480854">
    <property type="component" value="Unassembled WGS sequence"/>
</dbReference>
<dbReference type="AlphaFoldDB" id="A0A9W7NH87"/>
<comment type="subcellular location">
    <subcellularLocation>
        <location evidence="1">Endomembrane system</location>
        <topology evidence="1">Multi-pass membrane protein</topology>
    </subcellularLocation>
</comment>
<dbReference type="Gene3D" id="1.20.120.1630">
    <property type="match status" value="1"/>
</dbReference>
<feature type="transmembrane region" description="Helical" evidence="5">
    <location>
        <begin position="6"/>
        <end position="26"/>
    </location>
</feature>
<evidence type="ECO:0000256" key="5">
    <source>
        <dbReference type="SAM" id="Phobius"/>
    </source>
</evidence>
<accession>A0A9W7NH87</accession>
<comment type="caution">
    <text evidence="6">The sequence shown here is derived from an EMBL/GenBank/DDBJ whole genome shotgun (WGS) entry which is preliminary data.</text>
</comment>
<evidence type="ECO:0000256" key="4">
    <source>
        <dbReference type="ARBA" id="ARBA00023136"/>
    </source>
</evidence>
<dbReference type="EMBL" id="QOKW01000016">
    <property type="protein sequence ID" value="KAA0678605.1"/>
    <property type="molecule type" value="Genomic_DNA"/>
</dbReference>
<dbReference type="PANTHER" id="PTHR12714">
    <property type="entry name" value="PROTEIN-S ISOPRENYLCYSTEINE O-METHYLTRANSFERASE"/>
    <property type="match status" value="1"/>
</dbReference>
<keyword evidence="7" id="KW-1185">Reference proteome</keyword>
<dbReference type="GO" id="GO:0012505">
    <property type="term" value="C:endomembrane system"/>
    <property type="evidence" value="ECO:0007669"/>
    <property type="project" value="UniProtKB-SubCell"/>
</dbReference>
<keyword evidence="4 5" id="KW-0472">Membrane</keyword>
<keyword evidence="2 5" id="KW-0812">Transmembrane</keyword>
<evidence type="ECO:0000256" key="1">
    <source>
        <dbReference type="ARBA" id="ARBA00004127"/>
    </source>
</evidence>
<name>A0A9W7NH87_9PROT</name>
<dbReference type="GO" id="GO:0016740">
    <property type="term" value="F:transferase activity"/>
    <property type="evidence" value="ECO:0007669"/>
    <property type="project" value="UniProtKB-ARBA"/>
</dbReference>
<reference evidence="6 7" key="1">
    <citation type="submission" date="2018-07" db="EMBL/GenBank/DDBJ databases">
        <title>Genome sequence of Azospirillum sp. ATCC 49961.</title>
        <authorList>
            <person name="Sant'Anna F.H."/>
            <person name="Baldani J.I."/>
            <person name="Zilli J.E."/>
            <person name="Reis V.M."/>
            <person name="Hartmann A."/>
            <person name="Cruz L."/>
            <person name="de Souza E.M."/>
            <person name="de Oliveira Pedrosa F."/>
            <person name="Passaglia L.M.P."/>
        </authorList>
    </citation>
    <scope>NUCLEOTIDE SEQUENCE [LARGE SCALE GENOMIC DNA]</scope>
    <source>
        <strain evidence="6 7">ATCC 49961</strain>
    </source>
</reference>